<accession>A0AA39TTZ9</accession>
<protein>
    <recommendedName>
        <fullName evidence="3">Protein kinase domain-containing protein</fullName>
    </recommendedName>
</protein>
<dbReference type="SUPFAM" id="SSF56112">
    <property type="entry name" value="Protein kinase-like (PK-like)"/>
    <property type="match status" value="1"/>
</dbReference>
<gene>
    <name evidence="1" type="ORF">B0T17DRAFT_648634</name>
</gene>
<dbReference type="Proteomes" id="UP001174934">
    <property type="component" value="Unassembled WGS sequence"/>
</dbReference>
<dbReference type="PANTHER" id="PTHR37542:SF3">
    <property type="entry name" value="PRION-INHIBITION AND PROPAGATION HELO DOMAIN-CONTAINING PROTEIN"/>
    <property type="match status" value="1"/>
</dbReference>
<organism evidence="1 2">
    <name type="scientific">Bombardia bombarda</name>
    <dbReference type="NCBI Taxonomy" id="252184"/>
    <lineage>
        <taxon>Eukaryota</taxon>
        <taxon>Fungi</taxon>
        <taxon>Dikarya</taxon>
        <taxon>Ascomycota</taxon>
        <taxon>Pezizomycotina</taxon>
        <taxon>Sordariomycetes</taxon>
        <taxon>Sordariomycetidae</taxon>
        <taxon>Sordariales</taxon>
        <taxon>Lasiosphaeriaceae</taxon>
        <taxon>Bombardia</taxon>
    </lineage>
</organism>
<keyword evidence="2" id="KW-1185">Reference proteome</keyword>
<dbReference type="AlphaFoldDB" id="A0AA39TTZ9"/>
<comment type="caution">
    <text evidence="1">The sequence shown here is derived from an EMBL/GenBank/DDBJ whole genome shotgun (WGS) entry which is preliminary data.</text>
</comment>
<proteinExistence type="predicted"/>
<dbReference type="InterPro" id="IPR011009">
    <property type="entry name" value="Kinase-like_dom_sf"/>
</dbReference>
<dbReference type="Gene3D" id="1.10.510.10">
    <property type="entry name" value="Transferase(Phosphotransferase) domain 1"/>
    <property type="match status" value="1"/>
</dbReference>
<dbReference type="PANTHER" id="PTHR37542">
    <property type="entry name" value="HELO DOMAIN-CONTAINING PROTEIN-RELATED"/>
    <property type="match status" value="1"/>
</dbReference>
<dbReference type="EMBL" id="JAULSR010000009">
    <property type="protein sequence ID" value="KAK0612467.1"/>
    <property type="molecule type" value="Genomic_DNA"/>
</dbReference>
<evidence type="ECO:0000313" key="2">
    <source>
        <dbReference type="Proteomes" id="UP001174934"/>
    </source>
</evidence>
<sequence length="153" mass="16458">MPLADTLRDPYITGFDSAREVGAESPGYRPTGAGPVDYCYHPDVVKSGSTKKTDLYSFGVLLLELAYWRPLRGKVEKARATGSLQEIGALFVKAAKEQLPAMAGAIYAGVVEWCLDGVFSLGDEYEDGSGVWEGELACAMGVEVVGRLEECRA</sequence>
<reference evidence="1" key="1">
    <citation type="submission" date="2023-06" db="EMBL/GenBank/DDBJ databases">
        <title>Genome-scale phylogeny and comparative genomics of the fungal order Sordariales.</title>
        <authorList>
            <consortium name="Lawrence Berkeley National Laboratory"/>
            <person name="Hensen N."/>
            <person name="Bonometti L."/>
            <person name="Westerberg I."/>
            <person name="Brannstrom I.O."/>
            <person name="Guillou S."/>
            <person name="Cros-Aarteil S."/>
            <person name="Calhoun S."/>
            <person name="Haridas S."/>
            <person name="Kuo A."/>
            <person name="Mondo S."/>
            <person name="Pangilinan J."/>
            <person name="Riley R."/>
            <person name="LaButti K."/>
            <person name="Andreopoulos B."/>
            <person name="Lipzen A."/>
            <person name="Chen C."/>
            <person name="Yanf M."/>
            <person name="Daum C."/>
            <person name="Ng V."/>
            <person name="Clum A."/>
            <person name="Steindorff A."/>
            <person name="Ohm R."/>
            <person name="Martin F."/>
            <person name="Silar P."/>
            <person name="Natvig D."/>
            <person name="Lalanne C."/>
            <person name="Gautier V."/>
            <person name="Ament-velasquez S.L."/>
            <person name="Kruys A."/>
            <person name="Hutchinson M.I."/>
            <person name="Powell A.J."/>
            <person name="Barry K."/>
            <person name="Miller A.N."/>
            <person name="Grigoriev I.V."/>
            <person name="Debuchy R."/>
            <person name="Gladieux P."/>
            <person name="Thoren M.H."/>
            <person name="Johannesson H."/>
        </authorList>
    </citation>
    <scope>NUCLEOTIDE SEQUENCE</scope>
    <source>
        <strain evidence="1">SMH3391-2</strain>
    </source>
</reference>
<evidence type="ECO:0000313" key="1">
    <source>
        <dbReference type="EMBL" id="KAK0612467.1"/>
    </source>
</evidence>
<name>A0AA39TTZ9_9PEZI</name>
<evidence type="ECO:0008006" key="3">
    <source>
        <dbReference type="Google" id="ProtNLM"/>
    </source>
</evidence>